<gene>
    <name evidence="4" type="ORF">KP509_13G073200</name>
</gene>
<proteinExistence type="predicted"/>
<dbReference type="InterPro" id="IPR036322">
    <property type="entry name" value="WD40_repeat_dom_sf"/>
</dbReference>
<name>A0A8T2TGV7_CERRI</name>
<comment type="caution">
    <text evidence="4">The sequence shown here is derived from an EMBL/GenBank/DDBJ whole genome shotgun (WGS) entry which is preliminary data.</text>
</comment>
<organism evidence="4 5">
    <name type="scientific">Ceratopteris richardii</name>
    <name type="common">Triangle waterfern</name>
    <dbReference type="NCBI Taxonomy" id="49495"/>
    <lineage>
        <taxon>Eukaryota</taxon>
        <taxon>Viridiplantae</taxon>
        <taxon>Streptophyta</taxon>
        <taxon>Embryophyta</taxon>
        <taxon>Tracheophyta</taxon>
        <taxon>Polypodiopsida</taxon>
        <taxon>Polypodiidae</taxon>
        <taxon>Polypodiales</taxon>
        <taxon>Pteridineae</taxon>
        <taxon>Pteridaceae</taxon>
        <taxon>Parkerioideae</taxon>
        <taxon>Ceratopteris</taxon>
    </lineage>
</organism>
<keyword evidence="5" id="KW-1185">Reference proteome</keyword>
<dbReference type="InterPro" id="IPR040092">
    <property type="entry name" value="TBRG1"/>
</dbReference>
<dbReference type="SUPFAM" id="SSF50978">
    <property type="entry name" value="WD40 repeat-like"/>
    <property type="match status" value="1"/>
</dbReference>
<evidence type="ECO:0000256" key="2">
    <source>
        <dbReference type="ARBA" id="ARBA00023242"/>
    </source>
</evidence>
<dbReference type="AlphaFoldDB" id="A0A8T2TGV7"/>
<dbReference type="Pfam" id="PF05965">
    <property type="entry name" value="FYRC"/>
    <property type="match status" value="1"/>
</dbReference>
<evidence type="ECO:0000256" key="3">
    <source>
        <dbReference type="SAM" id="MobiDB-lite"/>
    </source>
</evidence>
<dbReference type="PANTHER" id="PTHR22715:SF0">
    <property type="entry name" value="TRANSFORMING GROWTH FACTOR BETA REGULATOR 1"/>
    <property type="match status" value="1"/>
</dbReference>
<keyword evidence="2" id="KW-0539">Nucleus</keyword>
<reference evidence="4" key="1">
    <citation type="submission" date="2021-08" db="EMBL/GenBank/DDBJ databases">
        <title>WGS assembly of Ceratopteris richardii.</title>
        <authorList>
            <person name="Marchant D.B."/>
            <person name="Chen G."/>
            <person name="Jenkins J."/>
            <person name="Shu S."/>
            <person name="Leebens-Mack J."/>
            <person name="Grimwood J."/>
            <person name="Schmutz J."/>
            <person name="Soltis P."/>
            <person name="Soltis D."/>
            <person name="Chen Z.-H."/>
        </authorList>
    </citation>
    <scope>NUCLEOTIDE SEQUENCE</scope>
    <source>
        <strain evidence="4">Whitten #5841</strain>
        <tissue evidence="4">Leaf</tissue>
    </source>
</reference>
<accession>A0A8T2TGV7</accession>
<dbReference type="InterPro" id="IPR003888">
    <property type="entry name" value="FYrich_N"/>
</dbReference>
<dbReference type="Proteomes" id="UP000825935">
    <property type="component" value="Chromosome 13"/>
</dbReference>
<evidence type="ECO:0000313" key="5">
    <source>
        <dbReference type="Proteomes" id="UP000825935"/>
    </source>
</evidence>
<protein>
    <submittedName>
        <fullName evidence="4">Uncharacterized protein</fullName>
    </submittedName>
</protein>
<evidence type="ECO:0000313" key="4">
    <source>
        <dbReference type="EMBL" id="KAH7421728.1"/>
    </source>
</evidence>
<dbReference type="Gene3D" id="2.130.10.10">
    <property type="entry name" value="YVTN repeat-like/Quinoprotein amine dehydrogenase"/>
    <property type="match status" value="1"/>
</dbReference>
<feature type="region of interest" description="Disordered" evidence="3">
    <location>
        <begin position="455"/>
        <end position="475"/>
    </location>
</feature>
<evidence type="ECO:0000256" key="1">
    <source>
        <dbReference type="ARBA" id="ARBA00004123"/>
    </source>
</evidence>
<dbReference type="InterPro" id="IPR003889">
    <property type="entry name" value="FYrich_C"/>
</dbReference>
<dbReference type="GO" id="GO:0051726">
    <property type="term" value="P:regulation of cell cycle"/>
    <property type="evidence" value="ECO:0007669"/>
    <property type="project" value="TreeGrafter"/>
</dbReference>
<dbReference type="PROSITE" id="PS51542">
    <property type="entry name" value="FYRN"/>
    <property type="match status" value="1"/>
</dbReference>
<dbReference type="OMA" id="AKSMMTF"/>
<comment type="subcellular location">
    <subcellularLocation>
        <location evidence="1">Nucleus</location>
    </subcellularLocation>
</comment>
<dbReference type="OrthoDB" id="1928087at2759"/>
<dbReference type="InterPro" id="IPR015943">
    <property type="entry name" value="WD40/YVTN_repeat-like_dom_sf"/>
</dbReference>
<dbReference type="GO" id="GO:0005634">
    <property type="term" value="C:nucleus"/>
    <property type="evidence" value="ECO:0007669"/>
    <property type="project" value="UniProtKB-SubCell"/>
</dbReference>
<dbReference type="EMBL" id="CM035418">
    <property type="protein sequence ID" value="KAH7421728.1"/>
    <property type="molecule type" value="Genomic_DNA"/>
</dbReference>
<sequence>MEKIKRGGLEVTCIGSLYQGPWEKKYWSSSRAKDRYPFPVGYQAVRYYNGLSYRMEVKEGARGPLFMVFFGVVICSADTPTIAWQDALKKASSGLKKAQGRLQISEINGFELFGFLDPLVQRLLRELVLEQEGAAQPDVIACSKNNGDEVIEGNSVCLITPERLSWSSTRTRQIRKSRTSIVHIDTKESSLSEENRLKHASYVKGSRKRLKLWKPLQELGRKTQIEQSVLSDHSDVQFTSTKASEEKKGFSGCTEGLTQDGSENLKCEPQASIKDEVLKGAVIPDSYDDFLSQSIGGQEVQPRLASVVHTLHKIENVRSGLYSSNDVCLPSADFLSSPKFECPQKLDGKGESNLRTALVPDSYERSQDLSLSPNAATEVLHVCNIEVEAGSSPTEPVLEKPCTNDMVPDSFDMESGSLLYNKECQLGQDAIIDSMRNLEQNHSLPCKFLNVSTGNKKMESQSSEGNTQKGDSDSLGQELTKSMITLLLPQALGILKKKGRKKRIPRILPKNMTEKLDMAYIPSEHIALDKKESSFDLYDVRNWHLPENVAHTIQTQGKDLIVSNDNESLLHGANLSTSDMSLQEEVDRPNGYSKIHPVSLLEVGQPRANESRDASMCRSRISDGVDYECEPFTEKAATQFEQRPEDLECLPMQQPVIFKSAEPPECDPNEPTMEFESIVPCSPVDDTEERGVVDPKSLQVLSAANHPLSFPDSLKVLEIMVSSTKEIQAEEEGKISLSKDNVSPKDPEANSSEIVNTSRGLEMKIISEEELSALSPAFVKDSLQSNPEDSSLASELPDYDMKINAKDTHVDSQEDLCKEQRFSDADEHIQERYIVQNTNFVPKVCLEHPMPVLVMKLNVQDNQTHVLICCAYQESTRILFVYNLVEETFTPSMISCTMLQFSCKSITLPAMFSEANGMQFTSNKQELLLLGMFKLSEKSERKETVFSKDDACLSEVNQKQSCLYEIQLVSYTSGKFFCHSRLSSSESRLYCVLPIDQRTMIAGGEKGLVTCWVLDSLTRSLEKSFALPAPSYGGCLASDIISLSSIPTSPSIIVGCDVQGLIAIWNIATRQLIRGSKLSVELPKELYVVNVNLLSDEVKLSKASRMLETEEDRIHGPEYVAASLLVGSIDLQPDQRQGSGKTVSKSWSLVILKRDGSCSIFPLDALHQRTMRCRISAVHVTESFGLAGTNDGSVLLWDTVNGSILGSLHHINDEPIGCIAGDQACNVIIVGRSTTVLIYVKQ</sequence>
<dbReference type="GO" id="GO:0140993">
    <property type="term" value="F:histone modifying activity"/>
    <property type="evidence" value="ECO:0007669"/>
    <property type="project" value="UniProtKB-ARBA"/>
</dbReference>
<feature type="region of interest" description="Disordered" evidence="3">
    <location>
        <begin position="727"/>
        <end position="752"/>
    </location>
</feature>
<dbReference type="PANTHER" id="PTHR22715">
    <property type="entry name" value="TRANSFORMING GROWTH FACTOR BETA REGULATED GENE 1"/>
    <property type="match status" value="1"/>
</dbReference>
<dbReference type="Gene3D" id="3.30.160.360">
    <property type="match status" value="1"/>
</dbReference>